<accession>A0A316AIM5</accession>
<proteinExistence type="predicted"/>
<gene>
    <name evidence="2" type="ORF">CLV98_10643</name>
</gene>
<dbReference type="AlphaFoldDB" id="A0A316AIM5"/>
<dbReference type="PROSITE" id="PS51502">
    <property type="entry name" value="S_R_A_B_BARREL"/>
    <property type="match status" value="1"/>
</dbReference>
<dbReference type="SMART" id="SM00886">
    <property type="entry name" value="Dabb"/>
    <property type="match status" value="1"/>
</dbReference>
<dbReference type="EMBL" id="QGDT01000006">
    <property type="protein sequence ID" value="PWJ57573.1"/>
    <property type="molecule type" value="Genomic_DNA"/>
</dbReference>
<feature type="domain" description="Stress-response A/B barrel" evidence="1">
    <location>
        <begin position="2"/>
        <end position="97"/>
    </location>
</feature>
<dbReference type="InterPro" id="IPR013097">
    <property type="entry name" value="Dabb"/>
</dbReference>
<dbReference type="Proteomes" id="UP000245880">
    <property type="component" value="Unassembled WGS sequence"/>
</dbReference>
<protein>
    <submittedName>
        <fullName evidence="2">Stress responsive alpha/beta barrel protein</fullName>
    </submittedName>
</protein>
<evidence type="ECO:0000313" key="3">
    <source>
        <dbReference type="Proteomes" id="UP000245880"/>
    </source>
</evidence>
<name>A0A316AIM5_9BACT</name>
<evidence type="ECO:0000313" key="2">
    <source>
        <dbReference type="EMBL" id="PWJ57573.1"/>
    </source>
</evidence>
<organism evidence="2 3">
    <name type="scientific">Dyadobacter jejuensis</name>
    <dbReference type="NCBI Taxonomy" id="1082580"/>
    <lineage>
        <taxon>Bacteria</taxon>
        <taxon>Pseudomonadati</taxon>
        <taxon>Bacteroidota</taxon>
        <taxon>Cytophagia</taxon>
        <taxon>Cytophagales</taxon>
        <taxon>Spirosomataceae</taxon>
        <taxon>Dyadobacter</taxon>
    </lineage>
</organism>
<dbReference type="InterPro" id="IPR011008">
    <property type="entry name" value="Dimeric_a/b-barrel"/>
</dbReference>
<dbReference type="RefSeq" id="WP_109674738.1">
    <property type="nucleotide sequence ID" value="NZ_QGDT01000006.1"/>
</dbReference>
<dbReference type="OrthoDB" id="7189263at2"/>
<sequence>MFIHNVFFWLKDKSNDADRAALLKGIESLKSIESVHTAYVGTPAGTNRPVIDASYDFAEILVFEDEAAHDVYQIHPIHTKFVEDCAHLWEKVVIYDVEA</sequence>
<reference evidence="2 3" key="1">
    <citation type="submission" date="2018-03" db="EMBL/GenBank/DDBJ databases">
        <title>Genomic Encyclopedia of Archaeal and Bacterial Type Strains, Phase II (KMG-II): from individual species to whole genera.</title>
        <authorList>
            <person name="Goeker M."/>
        </authorList>
    </citation>
    <scope>NUCLEOTIDE SEQUENCE [LARGE SCALE GENOMIC DNA]</scope>
    <source>
        <strain evidence="2 3">DSM 100346</strain>
    </source>
</reference>
<evidence type="ECO:0000259" key="1">
    <source>
        <dbReference type="PROSITE" id="PS51502"/>
    </source>
</evidence>
<dbReference type="Gene3D" id="3.30.70.100">
    <property type="match status" value="1"/>
</dbReference>
<dbReference type="Pfam" id="PF07876">
    <property type="entry name" value="Dabb"/>
    <property type="match status" value="1"/>
</dbReference>
<comment type="caution">
    <text evidence="2">The sequence shown here is derived from an EMBL/GenBank/DDBJ whole genome shotgun (WGS) entry which is preliminary data.</text>
</comment>
<keyword evidence="3" id="KW-1185">Reference proteome</keyword>
<dbReference type="SUPFAM" id="SSF54909">
    <property type="entry name" value="Dimeric alpha+beta barrel"/>
    <property type="match status" value="1"/>
</dbReference>